<dbReference type="InterPro" id="IPR029069">
    <property type="entry name" value="HotDog_dom_sf"/>
</dbReference>
<feature type="domain" description="Thioesterase" evidence="24">
    <location>
        <begin position="56"/>
        <end position="140"/>
    </location>
</feature>
<evidence type="ECO:0000256" key="6">
    <source>
        <dbReference type="ARBA" id="ARBA00022703"/>
    </source>
</evidence>
<evidence type="ECO:0000256" key="19">
    <source>
        <dbReference type="ARBA" id="ARBA00047588"/>
    </source>
</evidence>
<keyword evidence="7" id="KW-0378">Hydrolase</keyword>
<keyword evidence="8" id="KW-0276">Fatty acid metabolism</keyword>
<accession>A0ABY6D468</accession>
<evidence type="ECO:0000256" key="21">
    <source>
        <dbReference type="ARBA" id="ARBA00047969"/>
    </source>
</evidence>
<evidence type="ECO:0000256" key="20">
    <source>
        <dbReference type="ARBA" id="ARBA00047734"/>
    </source>
</evidence>
<comment type="subcellular location">
    <subcellularLocation>
        <location evidence="3">Cell projection</location>
        <location evidence="3">Ruffle membrane</location>
    </subcellularLocation>
    <subcellularLocation>
        <location evidence="2">Cytoplasm</location>
    </subcellularLocation>
    <subcellularLocation>
        <location evidence="1">Membrane</location>
        <topology evidence="1">Peripheral membrane protein</topology>
    </subcellularLocation>
</comment>
<keyword evidence="6" id="KW-0053">Apoptosis</keyword>
<dbReference type="EMBL" id="CP106735">
    <property type="protein sequence ID" value="UXX80956.1"/>
    <property type="molecule type" value="Genomic_DNA"/>
</dbReference>
<dbReference type="InterPro" id="IPR052365">
    <property type="entry name" value="THEM4/THEM5_acyl-CoA_thioest"/>
</dbReference>
<evidence type="ECO:0000256" key="16">
    <source>
        <dbReference type="ARBA" id="ARBA00038848"/>
    </source>
</evidence>
<comment type="catalytic activity">
    <reaction evidence="14">
        <text>(9Z)-octadecenoyl-CoA + H2O = (9Z)-octadecenoate + CoA + H(+)</text>
        <dbReference type="Rhea" id="RHEA:40139"/>
        <dbReference type="ChEBI" id="CHEBI:15377"/>
        <dbReference type="ChEBI" id="CHEBI:15378"/>
        <dbReference type="ChEBI" id="CHEBI:30823"/>
        <dbReference type="ChEBI" id="CHEBI:57287"/>
        <dbReference type="ChEBI" id="CHEBI:57387"/>
    </reaction>
    <physiologicalReaction direction="left-to-right" evidence="14">
        <dbReference type="Rhea" id="RHEA:40140"/>
    </physiologicalReaction>
</comment>
<evidence type="ECO:0000256" key="1">
    <source>
        <dbReference type="ARBA" id="ARBA00004170"/>
    </source>
</evidence>
<dbReference type="RefSeq" id="WP_263052685.1">
    <property type="nucleotide sequence ID" value="NZ_CP106735.1"/>
</dbReference>
<comment type="catalytic activity">
    <reaction evidence="22">
        <text>dodecanoyl-CoA + H2O = dodecanoate + CoA + H(+)</text>
        <dbReference type="Rhea" id="RHEA:30135"/>
        <dbReference type="ChEBI" id="CHEBI:15377"/>
        <dbReference type="ChEBI" id="CHEBI:15378"/>
        <dbReference type="ChEBI" id="CHEBI:18262"/>
        <dbReference type="ChEBI" id="CHEBI:57287"/>
        <dbReference type="ChEBI" id="CHEBI:57375"/>
    </reaction>
    <physiologicalReaction direction="left-to-right" evidence="22">
        <dbReference type="Rhea" id="RHEA:30136"/>
    </physiologicalReaction>
</comment>
<evidence type="ECO:0000256" key="15">
    <source>
        <dbReference type="ARBA" id="ARBA00038456"/>
    </source>
</evidence>
<sequence length="164" mass="18571">MNLINKKYFQDYMPENVCFGCGVNNDQGLHVKSYWEGEVAVCHWQSKEQYHGWSNLMNGGIIATLIDCHCMGTAMAQAYKAEGRELNTPPEYRYATGTLNVKYLSPTSNNHPVELRARVVEVKGRKTVMHCDFYCLGEKTAEAEVIGLRVYDSSQSDDNNVFKS</sequence>
<keyword evidence="12" id="KW-0966">Cell projection</keyword>
<dbReference type="PANTHER" id="PTHR12418:SF19">
    <property type="entry name" value="ACYL-COENZYME A THIOESTERASE THEM4"/>
    <property type="match status" value="1"/>
</dbReference>
<keyword evidence="9" id="KW-0809">Transit peptide</keyword>
<comment type="similarity">
    <text evidence="15">Belongs to the THEM4/THEM5 thioesterase family.</text>
</comment>
<evidence type="ECO:0000256" key="3">
    <source>
        <dbReference type="ARBA" id="ARBA00004632"/>
    </source>
</evidence>
<evidence type="ECO:0000256" key="18">
    <source>
        <dbReference type="ARBA" id="ARBA00043210"/>
    </source>
</evidence>
<evidence type="ECO:0000256" key="17">
    <source>
        <dbReference type="ARBA" id="ARBA00040123"/>
    </source>
</evidence>
<evidence type="ECO:0000256" key="23">
    <source>
        <dbReference type="ARBA" id="ARBA00048180"/>
    </source>
</evidence>
<evidence type="ECO:0000256" key="11">
    <source>
        <dbReference type="ARBA" id="ARBA00023136"/>
    </source>
</evidence>
<evidence type="ECO:0000259" key="24">
    <source>
        <dbReference type="Pfam" id="PF03061"/>
    </source>
</evidence>
<evidence type="ECO:0000256" key="5">
    <source>
        <dbReference type="ARBA" id="ARBA00022490"/>
    </source>
</evidence>
<evidence type="ECO:0000256" key="8">
    <source>
        <dbReference type="ARBA" id="ARBA00022832"/>
    </source>
</evidence>
<evidence type="ECO:0000256" key="14">
    <source>
        <dbReference type="ARBA" id="ARBA00037002"/>
    </source>
</evidence>
<dbReference type="PANTHER" id="PTHR12418">
    <property type="entry name" value="ACYL-COENZYME A THIOESTERASE THEM4"/>
    <property type="match status" value="1"/>
</dbReference>
<name>A0ABY6D468_9BACT</name>
<keyword evidence="4" id="KW-1003">Cell membrane</keyword>
<protein>
    <recommendedName>
        <fullName evidence="17">Acyl-coenzyme A thioesterase THEM4</fullName>
        <ecNumber evidence="16">3.1.2.2</ecNumber>
    </recommendedName>
    <alternativeName>
        <fullName evidence="18">Thioesterase superfamily member 4</fullName>
    </alternativeName>
</protein>
<evidence type="ECO:0000256" key="13">
    <source>
        <dbReference type="ARBA" id="ARBA00035852"/>
    </source>
</evidence>
<comment type="catalytic activity">
    <reaction evidence="23">
        <text>tetradecanoyl-CoA + H2O = tetradecanoate + CoA + H(+)</text>
        <dbReference type="Rhea" id="RHEA:40119"/>
        <dbReference type="ChEBI" id="CHEBI:15377"/>
        <dbReference type="ChEBI" id="CHEBI:15378"/>
        <dbReference type="ChEBI" id="CHEBI:30807"/>
        <dbReference type="ChEBI" id="CHEBI:57287"/>
        <dbReference type="ChEBI" id="CHEBI:57385"/>
    </reaction>
    <physiologicalReaction direction="left-to-right" evidence="23">
        <dbReference type="Rhea" id="RHEA:40120"/>
    </physiologicalReaction>
</comment>
<evidence type="ECO:0000256" key="2">
    <source>
        <dbReference type="ARBA" id="ARBA00004496"/>
    </source>
</evidence>
<dbReference type="Pfam" id="PF03061">
    <property type="entry name" value="4HBT"/>
    <property type="match status" value="1"/>
</dbReference>
<keyword evidence="26" id="KW-1185">Reference proteome</keyword>
<proteinExistence type="inferred from homology"/>
<keyword evidence="11" id="KW-0472">Membrane</keyword>
<evidence type="ECO:0000256" key="9">
    <source>
        <dbReference type="ARBA" id="ARBA00022946"/>
    </source>
</evidence>
<evidence type="ECO:0000313" key="25">
    <source>
        <dbReference type="EMBL" id="UXX80956.1"/>
    </source>
</evidence>
<dbReference type="Proteomes" id="UP001062165">
    <property type="component" value="Chromosome"/>
</dbReference>
<keyword evidence="5" id="KW-0963">Cytoplasm</keyword>
<comment type="catalytic activity">
    <reaction evidence="21">
        <text>decanoyl-CoA + H2O = decanoate + CoA + H(+)</text>
        <dbReference type="Rhea" id="RHEA:40059"/>
        <dbReference type="ChEBI" id="CHEBI:15377"/>
        <dbReference type="ChEBI" id="CHEBI:15378"/>
        <dbReference type="ChEBI" id="CHEBI:27689"/>
        <dbReference type="ChEBI" id="CHEBI:57287"/>
        <dbReference type="ChEBI" id="CHEBI:61430"/>
    </reaction>
    <physiologicalReaction direction="left-to-right" evidence="21">
        <dbReference type="Rhea" id="RHEA:40060"/>
    </physiologicalReaction>
</comment>
<dbReference type="Gene3D" id="3.10.129.10">
    <property type="entry name" value="Hotdog Thioesterase"/>
    <property type="match status" value="1"/>
</dbReference>
<dbReference type="EC" id="3.1.2.2" evidence="16"/>
<organism evidence="25 26">
    <name type="scientific">Reichenbachiella carrageenanivorans</name>
    <dbReference type="NCBI Taxonomy" id="2979869"/>
    <lineage>
        <taxon>Bacteria</taxon>
        <taxon>Pseudomonadati</taxon>
        <taxon>Bacteroidota</taxon>
        <taxon>Cytophagia</taxon>
        <taxon>Cytophagales</taxon>
        <taxon>Reichenbachiellaceae</taxon>
        <taxon>Reichenbachiella</taxon>
    </lineage>
</organism>
<reference evidence="25" key="1">
    <citation type="submission" date="2022-10" db="EMBL/GenBank/DDBJ databases">
        <title>Comparative genomics and taxonomic characterization of three novel marine species of genus Reichenbachiella exhibiting antioxidant and polysaccharide degradation activities.</title>
        <authorList>
            <person name="Muhammad N."/>
            <person name="Lee Y.-J."/>
            <person name="Ko J."/>
            <person name="Kim S.-G."/>
        </authorList>
    </citation>
    <scope>NUCLEOTIDE SEQUENCE</scope>
    <source>
        <strain evidence="25">Wsw4-B4</strain>
    </source>
</reference>
<keyword evidence="10" id="KW-0443">Lipid metabolism</keyword>
<evidence type="ECO:0000256" key="12">
    <source>
        <dbReference type="ARBA" id="ARBA00023273"/>
    </source>
</evidence>
<evidence type="ECO:0000256" key="22">
    <source>
        <dbReference type="ARBA" id="ARBA00048074"/>
    </source>
</evidence>
<evidence type="ECO:0000256" key="7">
    <source>
        <dbReference type="ARBA" id="ARBA00022801"/>
    </source>
</evidence>
<comment type="catalytic activity">
    <reaction evidence="20">
        <text>hexadecanoyl-CoA + H2O = hexadecanoate + CoA + H(+)</text>
        <dbReference type="Rhea" id="RHEA:16645"/>
        <dbReference type="ChEBI" id="CHEBI:7896"/>
        <dbReference type="ChEBI" id="CHEBI:15377"/>
        <dbReference type="ChEBI" id="CHEBI:15378"/>
        <dbReference type="ChEBI" id="CHEBI:57287"/>
        <dbReference type="ChEBI" id="CHEBI:57379"/>
        <dbReference type="EC" id="3.1.2.2"/>
    </reaction>
    <physiologicalReaction direction="left-to-right" evidence="20">
        <dbReference type="Rhea" id="RHEA:16646"/>
    </physiologicalReaction>
</comment>
<evidence type="ECO:0000313" key="26">
    <source>
        <dbReference type="Proteomes" id="UP001062165"/>
    </source>
</evidence>
<evidence type="ECO:0000256" key="10">
    <source>
        <dbReference type="ARBA" id="ARBA00023098"/>
    </source>
</evidence>
<gene>
    <name evidence="25" type="ORF">N7E81_07565</name>
</gene>
<dbReference type="InterPro" id="IPR006683">
    <property type="entry name" value="Thioestr_dom"/>
</dbReference>
<dbReference type="CDD" id="cd03443">
    <property type="entry name" value="PaaI_thioesterase"/>
    <property type="match status" value="1"/>
</dbReference>
<comment type="catalytic activity">
    <reaction evidence="13">
        <text>(5Z,8Z,11Z,14Z)-eicosatetraenoyl-CoA + H2O = (5Z,8Z,11Z,14Z)-eicosatetraenoate + CoA + H(+)</text>
        <dbReference type="Rhea" id="RHEA:40151"/>
        <dbReference type="ChEBI" id="CHEBI:15377"/>
        <dbReference type="ChEBI" id="CHEBI:15378"/>
        <dbReference type="ChEBI" id="CHEBI:32395"/>
        <dbReference type="ChEBI" id="CHEBI:57287"/>
        <dbReference type="ChEBI" id="CHEBI:57368"/>
    </reaction>
    <physiologicalReaction direction="left-to-right" evidence="13">
        <dbReference type="Rhea" id="RHEA:40152"/>
    </physiologicalReaction>
</comment>
<evidence type="ECO:0000256" key="4">
    <source>
        <dbReference type="ARBA" id="ARBA00022475"/>
    </source>
</evidence>
<dbReference type="SUPFAM" id="SSF54637">
    <property type="entry name" value="Thioesterase/thiol ester dehydrase-isomerase"/>
    <property type="match status" value="1"/>
</dbReference>
<comment type="catalytic activity">
    <reaction evidence="19">
        <text>octanoyl-CoA + H2O = octanoate + CoA + H(+)</text>
        <dbReference type="Rhea" id="RHEA:30143"/>
        <dbReference type="ChEBI" id="CHEBI:15377"/>
        <dbReference type="ChEBI" id="CHEBI:15378"/>
        <dbReference type="ChEBI" id="CHEBI:25646"/>
        <dbReference type="ChEBI" id="CHEBI:57287"/>
        <dbReference type="ChEBI" id="CHEBI:57386"/>
    </reaction>
    <physiologicalReaction direction="left-to-right" evidence="19">
        <dbReference type="Rhea" id="RHEA:30144"/>
    </physiologicalReaction>
</comment>